<dbReference type="Pfam" id="PF11159">
    <property type="entry name" value="DUF2939"/>
    <property type="match status" value="1"/>
</dbReference>
<keyword evidence="1" id="KW-0732">Signal</keyword>
<evidence type="ECO:0000313" key="2">
    <source>
        <dbReference type="EMBL" id="MFD1783357.1"/>
    </source>
</evidence>
<proteinExistence type="predicted"/>
<evidence type="ECO:0000313" key="3">
    <source>
        <dbReference type="Proteomes" id="UP001597237"/>
    </source>
</evidence>
<dbReference type="EMBL" id="JBHUEY010000001">
    <property type="protein sequence ID" value="MFD1783357.1"/>
    <property type="molecule type" value="Genomic_DNA"/>
</dbReference>
<reference evidence="3" key="1">
    <citation type="journal article" date="2019" name="Int. J. Syst. Evol. Microbiol.">
        <title>The Global Catalogue of Microorganisms (GCM) 10K type strain sequencing project: providing services to taxonomists for standard genome sequencing and annotation.</title>
        <authorList>
            <consortium name="The Broad Institute Genomics Platform"/>
            <consortium name="The Broad Institute Genome Sequencing Center for Infectious Disease"/>
            <person name="Wu L."/>
            <person name="Ma J."/>
        </authorList>
    </citation>
    <scope>NUCLEOTIDE SEQUENCE [LARGE SCALE GENOMIC DNA]</scope>
    <source>
        <strain evidence="3">DFY28</strain>
    </source>
</reference>
<dbReference type="RefSeq" id="WP_377284498.1">
    <property type="nucleotide sequence ID" value="NZ_JBHRSI010000015.1"/>
</dbReference>
<protein>
    <submittedName>
        <fullName evidence="2">DUF2939 domain-containing protein</fullName>
    </submittedName>
</protein>
<organism evidence="2 3">
    <name type="scientific">Phenylobacterium terrae</name>
    <dbReference type="NCBI Taxonomy" id="2665495"/>
    <lineage>
        <taxon>Bacteria</taxon>
        <taxon>Pseudomonadati</taxon>
        <taxon>Pseudomonadota</taxon>
        <taxon>Alphaproteobacteria</taxon>
        <taxon>Caulobacterales</taxon>
        <taxon>Caulobacteraceae</taxon>
        <taxon>Phenylobacterium</taxon>
    </lineage>
</organism>
<dbReference type="PROSITE" id="PS51257">
    <property type="entry name" value="PROKAR_LIPOPROTEIN"/>
    <property type="match status" value="1"/>
</dbReference>
<feature type="signal peptide" evidence="1">
    <location>
        <begin position="1"/>
        <end position="18"/>
    </location>
</feature>
<comment type="caution">
    <text evidence="2">The sequence shown here is derived from an EMBL/GenBank/DDBJ whole genome shotgun (WGS) entry which is preliminary data.</text>
</comment>
<dbReference type="Proteomes" id="UP001597237">
    <property type="component" value="Unassembled WGS sequence"/>
</dbReference>
<feature type="chain" id="PRO_5045851341" evidence="1">
    <location>
        <begin position="19"/>
        <end position="169"/>
    </location>
</feature>
<name>A0ABW4MZG9_9CAUL</name>
<keyword evidence="3" id="KW-1185">Reference proteome</keyword>
<gene>
    <name evidence="2" type="ORF">ACFSC0_08130</name>
</gene>
<evidence type="ECO:0000256" key="1">
    <source>
        <dbReference type="SAM" id="SignalP"/>
    </source>
</evidence>
<accession>A0ABW4MZG9</accession>
<dbReference type="InterPro" id="IPR021330">
    <property type="entry name" value="DUF2939"/>
</dbReference>
<sequence length="169" mass="18233">MLRLLLVGLAALTLSACATVQRYDAAQDVHDLLVAIRDNDRAAFDRHVDRRALKRQLEARLIDEAQGSGAPSLLQGLGVTLAEPVAELAGELLIQPRVFRWVAEHYGYRRTGPLPSAVAISPALRPIGGGRVCAVAEPGGPCVLVFTRIDGVWKLTGFEGEISMLRARS</sequence>